<dbReference type="Pfam" id="PF09980">
    <property type="entry name" value="DUF2214"/>
    <property type="match status" value="1"/>
</dbReference>
<keyword evidence="1" id="KW-0472">Membrane</keyword>
<organism evidence="2 3">
    <name type="scientific">Paracidovorax wautersii</name>
    <dbReference type="NCBI Taxonomy" id="1177982"/>
    <lineage>
        <taxon>Bacteria</taxon>
        <taxon>Pseudomonadati</taxon>
        <taxon>Pseudomonadota</taxon>
        <taxon>Betaproteobacteria</taxon>
        <taxon>Burkholderiales</taxon>
        <taxon>Comamonadaceae</taxon>
        <taxon>Paracidovorax</taxon>
    </lineage>
</organism>
<dbReference type="AlphaFoldDB" id="A0A7V8FP41"/>
<evidence type="ECO:0000256" key="1">
    <source>
        <dbReference type="SAM" id="Phobius"/>
    </source>
</evidence>
<comment type="caution">
    <text evidence="2">The sequence shown here is derived from an EMBL/GenBank/DDBJ whole genome shotgun (WGS) entry which is preliminary data.</text>
</comment>
<dbReference type="Proteomes" id="UP000461670">
    <property type="component" value="Unassembled WGS sequence"/>
</dbReference>
<feature type="transmembrane region" description="Helical" evidence="1">
    <location>
        <begin position="86"/>
        <end position="105"/>
    </location>
</feature>
<feature type="transmembrane region" description="Helical" evidence="1">
    <location>
        <begin position="48"/>
        <end position="66"/>
    </location>
</feature>
<evidence type="ECO:0000313" key="3">
    <source>
        <dbReference type="Proteomes" id="UP000461670"/>
    </source>
</evidence>
<evidence type="ECO:0008006" key="4">
    <source>
        <dbReference type="Google" id="ProtNLM"/>
    </source>
</evidence>
<feature type="transmembrane region" description="Helical" evidence="1">
    <location>
        <begin position="126"/>
        <end position="149"/>
    </location>
</feature>
<keyword evidence="1" id="KW-1133">Transmembrane helix</keyword>
<feature type="transmembrane region" description="Helical" evidence="1">
    <location>
        <begin position="6"/>
        <end position="28"/>
    </location>
</feature>
<dbReference type="EMBL" id="WNDQ01000022">
    <property type="protein sequence ID" value="KAF1021367.1"/>
    <property type="molecule type" value="Genomic_DNA"/>
</dbReference>
<reference evidence="3" key="1">
    <citation type="journal article" date="2020" name="MBio">
        <title>Horizontal gene transfer to a defensive symbiont with a reduced genome amongst a multipartite beetle microbiome.</title>
        <authorList>
            <person name="Waterworth S.C."/>
            <person name="Florez L.V."/>
            <person name="Rees E.R."/>
            <person name="Hertweck C."/>
            <person name="Kaltenpoth M."/>
            <person name="Kwan J.C."/>
        </authorList>
    </citation>
    <scope>NUCLEOTIDE SEQUENCE [LARGE SCALE GENOMIC DNA]</scope>
</reference>
<sequence length="151" mass="17054">MTLEPLLAAFHILAILTLVVFISSAAALCRPEWFNGAVLERLARIDRIYGIVALLVLLSGLARTLWGMKGMDWYWSAPLLHLKLTLFVIVALVSIKPTLTILRWRRDFRQTGALPAPEAILRTRRLMMLQAHAIPVIAIAAVFFARGWWHS</sequence>
<dbReference type="InterPro" id="IPR018706">
    <property type="entry name" value="DUF2214_membrane"/>
</dbReference>
<protein>
    <recommendedName>
        <fullName evidence="4">Copper resistance protein D</fullName>
    </recommendedName>
</protein>
<keyword evidence="1" id="KW-0812">Transmembrane</keyword>
<gene>
    <name evidence="2" type="ORF">GAK30_01852</name>
</gene>
<proteinExistence type="predicted"/>
<accession>A0A7V8FP41</accession>
<evidence type="ECO:0000313" key="2">
    <source>
        <dbReference type="EMBL" id="KAF1021367.1"/>
    </source>
</evidence>
<name>A0A7V8FP41_9BURK</name>